<keyword evidence="3" id="KW-1185">Reference proteome</keyword>
<gene>
    <name evidence="2" type="ORF">J2792_004184</name>
</gene>
<name>A0ABU1MTJ1_9SPHN</name>
<sequence length="213" mass="22998">MNTDQLIDALAREVTPVPRHAVGRRLAIGLAAGGVITLALIAWLLGFNPQLGAAIRHYSFWMKWGYTVSLGICAALATARLARPDSGRFGWLWLMAIPVLSLVAIGLFEMSRVPPAQWLAMWLGQSWSVCSSIVFLLSVPIFGGLLWSFRRLAPTRLRAAGATAGLTAGSWGATLYCLHCPEVSAIFVLTWYTLGIGLAALAGAILGPRLLRW</sequence>
<organism evidence="2 3">
    <name type="scientific">Novosphingobium capsulatum</name>
    <dbReference type="NCBI Taxonomy" id="13688"/>
    <lineage>
        <taxon>Bacteria</taxon>
        <taxon>Pseudomonadati</taxon>
        <taxon>Pseudomonadota</taxon>
        <taxon>Alphaproteobacteria</taxon>
        <taxon>Sphingomonadales</taxon>
        <taxon>Sphingomonadaceae</taxon>
        <taxon>Novosphingobium</taxon>
    </lineage>
</organism>
<dbReference type="Proteomes" id="UP001184150">
    <property type="component" value="Unassembled WGS sequence"/>
</dbReference>
<evidence type="ECO:0000256" key="1">
    <source>
        <dbReference type="SAM" id="Phobius"/>
    </source>
</evidence>
<dbReference type="RefSeq" id="WP_022677819.1">
    <property type="nucleotide sequence ID" value="NZ_JAVDRD010000018.1"/>
</dbReference>
<feature type="transmembrane region" description="Helical" evidence="1">
    <location>
        <begin position="64"/>
        <end position="82"/>
    </location>
</feature>
<keyword evidence="1" id="KW-0812">Transmembrane</keyword>
<dbReference type="InterPro" id="IPR009495">
    <property type="entry name" value="NrsF"/>
</dbReference>
<feature type="transmembrane region" description="Helical" evidence="1">
    <location>
        <begin position="159"/>
        <end position="179"/>
    </location>
</feature>
<protein>
    <recommendedName>
        <fullName evidence="4">DUF1109 domain-containing protein</fullName>
    </recommendedName>
</protein>
<keyword evidence="1" id="KW-0472">Membrane</keyword>
<comment type="caution">
    <text evidence="2">The sequence shown here is derived from an EMBL/GenBank/DDBJ whole genome shotgun (WGS) entry which is preliminary data.</text>
</comment>
<feature type="transmembrane region" description="Helical" evidence="1">
    <location>
        <begin position="89"/>
        <end position="108"/>
    </location>
</feature>
<evidence type="ECO:0000313" key="2">
    <source>
        <dbReference type="EMBL" id="MDR6513291.1"/>
    </source>
</evidence>
<keyword evidence="1" id="KW-1133">Transmembrane helix</keyword>
<reference evidence="2 3" key="1">
    <citation type="submission" date="2023-07" db="EMBL/GenBank/DDBJ databases">
        <title>Sorghum-associated microbial communities from plants grown in Nebraska, USA.</title>
        <authorList>
            <person name="Schachtman D."/>
        </authorList>
    </citation>
    <scope>NUCLEOTIDE SEQUENCE [LARGE SCALE GENOMIC DNA]</scope>
    <source>
        <strain evidence="2 3">DS1027</strain>
    </source>
</reference>
<accession>A0ABU1MTJ1</accession>
<feature type="transmembrane region" description="Helical" evidence="1">
    <location>
        <begin position="26"/>
        <end position="44"/>
    </location>
</feature>
<evidence type="ECO:0008006" key="4">
    <source>
        <dbReference type="Google" id="ProtNLM"/>
    </source>
</evidence>
<proteinExistence type="predicted"/>
<feature type="transmembrane region" description="Helical" evidence="1">
    <location>
        <begin position="120"/>
        <end position="147"/>
    </location>
</feature>
<dbReference type="EMBL" id="JAVDRD010000018">
    <property type="protein sequence ID" value="MDR6513291.1"/>
    <property type="molecule type" value="Genomic_DNA"/>
</dbReference>
<dbReference type="Pfam" id="PF06532">
    <property type="entry name" value="NrsF"/>
    <property type="match status" value="1"/>
</dbReference>
<evidence type="ECO:0000313" key="3">
    <source>
        <dbReference type="Proteomes" id="UP001184150"/>
    </source>
</evidence>
<feature type="transmembrane region" description="Helical" evidence="1">
    <location>
        <begin position="185"/>
        <end position="207"/>
    </location>
</feature>